<evidence type="ECO:0000256" key="3">
    <source>
        <dbReference type="ARBA" id="ARBA00022630"/>
    </source>
</evidence>
<dbReference type="GO" id="GO:0016614">
    <property type="term" value="F:oxidoreductase activity, acting on CH-OH group of donors"/>
    <property type="evidence" value="ECO:0007669"/>
    <property type="project" value="InterPro"/>
</dbReference>
<keyword evidence="3" id="KW-0285">Flavoprotein</keyword>
<protein>
    <submittedName>
        <fullName evidence="8">5-(Hydroxymethyl)furfural/furfural oxidase</fullName>
    </submittedName>
</protein>
<dbReference type="SUPFAM" id="SSF51905">
    <property type="entry name" value="FAD/NAD(P)-binding domain"/>
    <property type="match status" value="1"/>
</dbReference>
<dbReference type="PIRSF" id="PIRSF000137">
    <property type="entry name" value="Alcohol_oxidase"/>
    <property type="match status" value="1"/>
</dbReference>
<evidence type="ECO:0000313" key="8">
    <source>
        <dbReference type="EMBL" id="TCV00709.1"/>
    </source>
</evidence>
<evidence type="ECO:0000259" key="6">
    <source>
        <dbReference type="Pfam" id="PF00732"/>
    </source>
</evidence>
<dbReference type="Gene3D" id="3.30.560.10">
    <property type="entry name" value="Glucose Oxidase, domain 3"/>
    <property type="match status" value="1"/>
</dbReference>
<dbReference type="InterPro" id="IPR036188">
    <property type="entry name" value="FAD/NAD-bd_sf"/>
</dbReference>
<dbReference type="Pfam" id="PF05199">
    <property type="entry name" value="GMC_oxred_C"/>
    <property type="match status" value="1"/>
</dbReference>
<dbReference type="InterPro" id="IPR007867">
    <property type="entry name" value="GMC_OxRtase_C"/>
</dbReference>
<dbReference type="Gene3D" id="3.50.50.60">
    <property type="entry name" value="FAD/NAD(P)-binding domain"/>
    <property type="match status" value="2"/>
</dbReference>
<evidence type="ECO:0000256" key="2">
    <source>
        <dbReference type="ARBA" id="ARBA00010790"/>
    </source>
</evidence>
<dbReference type="Pfam" id="PF00732">
    <property type="entry name" value="GMC_oxred_N"/>
    <property type="match status" value="1"/>
</dbReference>
<dbReference type="EMBL" id="SMBX01000003">
    <property type="protein sequence ID" value="TCV00709.1"/>
    <property type="molecule type" value="Genomic_DNA"/>
</dbReference>
<dbReference type="InterPro" id="IPR000172">
    <property type="entry name" value="GMC_OxRdtase_N"/>
</dbReference>
<evidence type="ECO:0000259" key="7">
    <source>
        <dbReference type="Pfam" id="PF05199"/>
    </source>
</evidence>
<sequence>MPILLQEVYDYIIIGGGSAGCVLASRLSADPANKVLLLEAGIDTPPGQVPDEILDSYPMPLFHGDKYIWPGLTARTSGKAEAPRAYEQARVMGGGSSINVQSANRGLPRDYQEWAEMGATKWSWDDVLPYFRKLEHDIDYGGAVHGKDGPIPIRRVLPDAWPLFPRRMAQAFNARGLPLRHDQNAELEDGVYPAAFSNQNDQRVSTAAGYLDAQTRGRANLTIAAQSRVTRLISEGRKVTGVEFIDARGSLVTAKTQRVVLSAGALQSPAILMRAGIGPGNDLERLGIPVVVDLPGVGRNLRDHPTLTLCQYLPRELRLPADYRRASLACIRYSSGAEREETSDMYIGTSARAGWHALGARLALYFLWCNRPHSAGSLKLRSASPDVFPDIDFNLLSDPRDLSRMVDGMRWLADTLVCPFLNPDRRDLFPASFSPRIKALSRVSRLNRWLTSIIGRGLDTPQPLRFWLLRTFLLNGVSFPDLLRDEARLEEFVQKNVFGVWHPSGTCRIGRKTDPLAVVDNDGKVYGMENLWVADASVMPRLPSANTNIPTIMIAEKISDGLLAGK</sequence>
<dbReference type="Proteomes" id="UP000294692">
    <property type="component" value="Unassembled WGS sequence"/>
</dbReference>
<keyword evidence="4 5" id="KW-0274">FAD</keyword>
<comment type="caution">
    <text evidence="8">The sequence shown here is derived from an EMBL/GenBank/DDBJ whole genome shotgun (WGS) entry which is preliminary data.</text>
</comment>
<dbReference type="SUPFAM" id="SSF54373">
    <property type="entry name" value="FAD-linked reductases, C-terminal domain"/>
    <property type="match status" value="1"/>
</dbReference>
<dbReference type="InterPro" id="IPR012132">
    <property type="entry name" value="GMC_OxRdtase"/>
</dbReference>
<feature type="binding site" evidence="5">
    <location>
        <position position="229"/>
    </location>
    <ligand>
        <name>FAD</name>
        <dbReference type="ChEBI" id="CHEBI:57692"/>
    </ligand>
</feature>
<evidence type="ECO:0000256" key="1">
    <source>
        <dbReference type="ARBA" id="ARBA00001974"/>
    </source>
</evidence>
<evidence type="ECO:0000256" key="5">
    <source>
        <dbReference type="PIRSR" id="PIRSR000137-2"/>
    </source>
</evidence>
<organism evidence="8 9">
    <name type="scientific">Paracandidimonas soli</name>
    <dbReference type="NCBI Taxonomy" id="1917182"/>
    <lineage>
        <taxon>Bacteria</taxon>
        <taxon>Pseudomonadati</taxon>
        <taxon>Pseudomonadota</taxon>
        <taxon>Betaproteobacteria</taxon>
        <taxon>Burkholderiales</taxon>
        <taxon>Alcaligenaceae</taxon>
        <taxon>Paracandidimonas</taxon>
    </lineage>
</organism>
<dbReference type="RefSeq" id="WP_132475546.1">
    <property type="nucleotide sequence ID" value="NZ_JBHRVM010000001.1"/>
</dbReference>
<feature type="binding site" evidence="5">
    <location>
        <begin position="501"/>
        <end position="502"/>
    </location>
    <ligand>
        <name>FAD</name>
        <dbReference type="ChEBI" id="CHEBI:57692"/>
    </ligand>
</feature>
<proteinExistence type="inferred from homology"/>
<feature type="domain" description="Glucose-methanol-choline oxidoreductase C-terminal" evidence="7">
    <location>
        <begin position="372"/>
        <end position="555"/>
    </location>
</feature>
<name>A0A4R3VB23_9BURK</name>
<evidence type="ECO:0000313" key="9">
    <source>
        <dbReference type="Proteomes" id="UP000294692"/>
    </source>
</evidence>
<feature type="binding site" evidence="5">
    <location>
        <position position="91"/>
    </location>
    <ligand>
        <name>FAD</name>
        <dbReference type="ChEBI" id="CHEBI:57692"/>
    </ligand>
</feature>
<feature type="domain" description="Glucose-methanol-choline oxidoreductase N-terminal" evidence="6">
    <location>
        <begin position="9"/>
        <end position="305"/>
    </location>
</feature>
<dbReference type="GO" id="GO:0050660">
    <property type="term" value="F:flavin adenine dinucleotide binding"/>
    <property type="evidence" value="ECO:0007669"/>
    <property type="project" value="InterPro"/>
</dbReference>
<dbReference type="OrthoDB" id="9785276at2"/>
<reference evidence="8 9" key="1">
    <citation type="submission" date="2019-03" db="EMBL/GenBank/DDBJ databases">
        <title>Genomic Encyclopedia of Type Strains, Phase IV (KMG-IV): sequencing the most valuable type-strain genomes for metagenomic binning, comparative biology and taxonomic classification.</title>
        <authorList>
            <person name="Goeker M."/>
        </authorList>
    </citation>
    <scope>NUCLEOTIDE SEQUENCE [LARGE SCALE GENOMIC DNA]</scope>
    <source>
        <strain evidence="8 9">DSM 100048</strain>
    </source>
</reference>
<keyword evidence="9" id="KW-1185">Reference proteome</keyword>
<dbReference type="PANTHER" id="PTHR11552">
    <property type="entry name" value="GLUCOSE-METHANOL-CHOLINE GMC OXIDOREDUCTASE"/>
    <property type="match status" value="1"/>
</dbReference>
<evidence type="ECO:0000256" key="4">
    <source>
        <dbReference type="ARBA" id="ARBA00022827"/>
    </source>
</evidence>
<dbReference type="PANTHER" id="PTHR11552:SF147">
    <property type="entry name" value="CHOLINE DEHYDROGENASE, MITOCHONDRIAL"/>
    <property type="match status" value="1"/>
</dbReference>
<dbReference type="AlphaFoldDB" id="A0A4R3VB23"/>
<comment type="cofactor">
    <cofactor evidence="1 5">
        <name>FAD</name>
        <dbReference type="ChEBI" id="CHEBI:57692"/>
    </cofactor>
</comment>
<accession>A0A4R3VB23</accession>
<gene>
    <name evidence="8" type="ORF">EV686_103291</name>
</gene>
<comment type="similarity">
    <text evidence="2">Belongs to the GMC oxidoreductase family.</text>
</comment>